<sequence>MADREARLREKFLNRESAKQIEEEEKSKPEIFQVKPSTDKPKVDIQKICKLQEIKEGFSKFMDKVHTVMFLLAGIFLAANIKRNIVPQFTSFTMLFALLEICLQLYKSIVHKFQFQDLQVSF</sequence>
<dbReference type="EMBL" id="CAMPGE010022757">
    <property type="protein sequence ID" value="CAI2380773.1"/>
    <property type="molecule type" value="Genomic_DNA"/>
</dbReference>
<accession>A0AAD1XWJ6</accession>
<gene>
    <name evidence="1" type="ORF">ECRASSUSDP1_LOCUS22213</name>
</gene>
<evidence type="ECO:0000313" key="2">
    <source>
        <dbReference type="Proteomes" id="UP001295684"/>
    </source>
</evidence>
<comment type="caution">
    <text evidence="1">The sequence shown here is derived from an EMBL/GenBank/DDBJ whole genome shotgun (WGS) entry which is preliminary data.</text>
</comment>
<keyword evidence="2" id="KW-1185">Reference proteome</keyword>
<dbReference type="AlphaFoldDB" id="A0AAD1XWJ6"/>
<reference evidence="1" key="1">
    <citation type="submission" date="2023-07" db="EMBL/GenBank/DDBJ databases">
        <authorList>
            <consortium name="AG Swart"/>
            <person name="Singh M."/>
            <person name="Singh A."/>
            <person name="Seah K."/>
            <person name="Emmerich C."/>
        </authorList>
    </citation>
    <scope>NUCLEOTIDE SEQUENCE</scope>
    <source>
        <strain evidence="1">DP1</strain>
    </source>
</reference>
<proteinExistence type="predicted"/>
<evidence type="ECO:0000313" key="1">
    <source>
        <dbReference type="EMBL" id="CAI2380773.1"/>
    </source>
</evidence>
<protein>
    <submittedName>
        <fullName evidence="1">Uncharacterized protein</fullName>
    </submittedName>
</protein>
<name>A0AAD1XWJ6_EUPCR</name>
<organism evidence="1 2">
    <name type="scientific">Euplotes crassus</name>
    <dbReference type="NCBI Taxonomy" id="5936"/>
    <lineage>
        <taxon>Eukaryota</taxon>
        <taxon>Sar</taxon>
        <taxon>Alveolata</taxon>
        <taxon>Ciliophora</taxon>
        <taxon>Intramacronucleata</taxon>
        <taxon>Spirotrichea</taxon>
        <taxon>Hypotrichia</taxon>
        <taxon>Euplotida</taxon>
        <taxon>Euplotidae</taxon>
        <taxon>Moneuplotes</taxon>
    </lineage>
</organism>
<dbReference type="Proteomes" id="UP001295684">
    <property type="component" value="Unassembled WGS sequence"/>
</dbReference>